<sequence>MTAMWSSEYSVAEHQDLEATAMAVDWSGVFILLAGRKYLGLKNLMDASDALKKFPRHCKHDVGSAEWSPLQKDLCAISTNQKVEVLSWTKNNLSLVNTLAAHTRIVNNLNWHKFDANMIATCSIDTFTYVWDLRDSRRPVMAFSTVAGTTQVKWSRHSHHCLATAHGGDLRLWDRRKGTAPVQYITAHQTNIHCLDWSPMQASQLATASQDCTVKFFDASNPQMTESMLTSAAPVWRAKYTPFGNGLLMVVIPPMRRGDNSLLLWNLTNLNSPVHSFVGHADVVLEFDWGKRADSVDYQLITWSKDQTLRIWQIEPYLQKLCRIDNESDATLETPLTSLNSEMILSNMTMGEDTNLNNEVSCLNIGDSNCTTGEASLPVIISQPKSLEQEFSLLKTNIQNVTVDCMDPEERECTVTASVNNTTVVLHILFPVGYPHGIPPTFEFAGTTNVNADWKNKIMKLLKHSAQQRVKKNRPCVESCIKQLVFTLEELSQPADREKLQQLQMQATLFNSPSLNVKFQNSCIPFPRTSGAKFCGVGTLICFARTYKGLQSLMRADKSTPRSLSALNAYSGSPLTVSSYYVHEKVNPPKPKVRRTLSKSHKITKATVILYDVSRLLPIRKDLAEKYVLNTDDVVGMCEENSRIAASVGRLDLAHTWSLAALAATPATMDDRDDDFPWPQHPLAIGLVHQLIEHYAKQFDIQTAAMLCCAFGNRTQTLEAPKSKTTKSISPGGSPYHTLHQVDSSIEGWSLPIFRQNRSNSWSECPDDFNIVDIVVHSPWDTESTKPIRVALGESWLYDEYKRAYAEILHRWHLLDARAQVMKYVPCNSEVHQGIELEAECPYCKQIISEPYCINCKYPMLLCIVCHTAVRGGANVCLVCGHGGHTRHLLDWFATNSVCPSGCGCQCLIETAAVLEP</sequence>
<accession>A0A0V0G8I0</accession>
<reference evidence="6" key="1">
    <citation type="journal article" date="2018" name="J. Proteomics">
        <title>Exploring the molecular complexity of Triatoma dimidiata sialome.</title>
        <authorList>
            <person name="Santiago P.B."/>
            <person name="de Araujo C.N."/>
            <person name="Charneau S."/>
            <person name="Bastos I.M.D."/>
            <person name="Assumpcao T.C.F."/>
            <person name="Queiroz R.M.L."/>
            <person name="Praca Y.R."/>
            <person name="Cordeiro T.M."/>
            <person name="Garcia C.H.S."/>
            <person name="da Silva I.G."/>
            <person name="Raiol T."/>
            <person name="Motta F.N."/>
            <person name="de Araujo Oliveira J.V."/>
            <person name="de Sousa M.V."/>
            <person name="Ribeiro J.M.C."/>
            <person name="de Santana J.M."/>
        </authorList>
    </citation>
    <scope>NUCLEOTIDE SEQUENCE</scope>
    <source>
        <strain evidence="6">Santander</strain>
        <tissue evidence="6">Salivary glands</tissue>
    </source>
</reference>
<dbReference type="EMBL" id="GECL01001854">
    <property type="protein sequence ID" value="JAP04270.1"/>
    <property type="molecule type" value="Transcribed_RNA"/>
</dbReference>
<dbReference type="SMART" id="SM00320">
    <property type="entry name" value="WD40"/>
    <property type="match status" value="4"/>
</dbReference>
<keyword evidence="2" id="KW-0677">Repeat</keyword>
<dbReference type="InterPro" id="IPR001680">
    <property type="entry name" value="WD40_rpt"/>
</dbReference>
<dbReference type="CDD" id="cd16692">
    <property type="entry name" value="mRING-H2-C3H3C2_WDR59"/>
    <property type="match status" value="1"/>
</dbReference>
<proteinExistence type="inferred from homology"/>
<dbReference type="PROSITE" id="PS50908">
    <property type="entry name" value="RWD"/>
    <property type="match status" value="1"/>
</dbReference>
<organism evidence="6">
    <name type="scientific">Triatoma dimidiata</name>
    <name type="common">Kissing bug</name>
    <name type="synonym">Meccus dimidiatus</name>
    <dbReference type="NCBI Taxonomy" id="72491"/>
    <lineage>
        <taxon>Eukaryota</taxon>
        <taxon>Metazoa</taxon>
        <taxon>Ecdysozoa</taxon>
        <taxon>Arthropoda</taxon>
        <taxon>Hexapoda</taxon>
        <taxon>Insecta</taxon>
        <taxon>Pterygota</taxon>
        <taxon>Neoptera</taxon>
        <taxon>Paraneoptera</taxon>
        <taxon>Hemiptera</taxon>
        <taxon>Heteroptera</taxon>
        <taxon>Panheteroptera</taxon>
        <taxon>Cimicomorpha</taxon>
        <taxon>Reduviidae</taxon>
        <taxon>Triatominae</taxon>
        <taxon>Triatoma</taxon>
    </lineage>
</organism>
<name>A0A0V0G8I0_TRIDM</name>
<feature type="repeat" description="WD" evidence="4">
    <location>
        <begin position="99"/>
        <end position="141"/>
    </location>
</feature>
<dbReference type="SUPFAM" id="SSF50978">
    <property type="entry name" value="WD40 repeat-like"/>
    <property type="match status" value="1"/>
</dbReference>
<dbReference type="PANTHER" id="PTHR46170:SF1">
    <property type="entry name" value="GATOR COMPLEX PROTEIN WDR59"/>
    <property type="match status" value="1"/>
</dbReference>
<evidence type="ECO:0000313" key="6">
    <source>
        <dbReference type="EMBL" id="JAP04270.1"/>
    </source>
</evidence>
<dbReference type="AlphaFoldDB" id="A0A0V0G8I0"/>
<dbReference type="InterPro" id="IPR036322">
    <property type="entry name" value="WD40_repeat_dom_sf"/>
</dbReference>
<dbReference type="Gene3D" id="2.130.10.10">
    <property type="entry name" value="YVTN repeat-like/Quinoprotein amine dehydrogenase"/>
    <property type="match status" value="2"/>
</dbReference>
<dbReference type="PROSITE" id="PS50082">
    <property type="entry name" value="WD_REPEATS_2"/>
    <property type="match status" value="2"/>
</dbReference>
<dbReference type="GO" id="GO:0035859">
    <property type="term" value="C:Seh1-associated complex"/>
    <property type="evidence" value="ECO:0007669"/>
    <property type="project" value="TreeGrafter"/>
</dbReference>
<feature type="domain" description="RWD" evidence="5">
    <location>
        <begin position="389"/>
        <end position="491"/>
    </location>
</feature>
<dbReference type="InterPro" id="IPR049567">
    <property type="entry name" value="WDR59-like"/>
</dbReference>
<dbReference type="InterPro" id="IPR015943">
    <property type="entry name" value="WD40/YVTN_repeat-like_dom_sf"/>
</dbReference>
<dbReference type="Pfam" id="PF17120">
    <property type="entry name" value="zf-RING_16"/>
    <property type="match status" value="1"/>
</dbReference>
<dbReference type="PROSITE" id="PS00678">
    <property type="entry name" value="WD_REPEATS_1"/>
    <property type="match status" value="1"/>
</dbReference>
<evidence type="ECO:0000259" key="5">
    <source>
        <dbReference type="PROSITE" id="PS50908"/>
    </source>
</evidence>
<dbReference type="PANTHER" id="PTHR46170">
    <property type="entry name" value="GATOR COMPLEX PROTEIN WDR59"/>
    <property type="match status" value="1"/>
</dbReference>
<dbReference type="InterPro" id="IPR019775">
    <property type="entry name" value="WD40_repeat_CS"/>
</dbReference>
<dbReference type="GO" id="GO:0035591">
    <property type="term" value="F:signaling adaptor activity"/>
    <property type="evidence" value="ECO:0007669"/>
    <property type="project" value="TreeGrafter"/>
</dbReference>
<dbReference type="InterPro" id="IPR049566">
    <property type="entry name" value="WDR59_RTC1-like_RING_Znf"/>
</dbReference>
<evidence type="ECO:0000256" key="1">
    <source>
        <dbReference type="ARBA" id="ARBA00022574"/>
    </source>
</evidence>
<evidence type="ECO:0000256" key="4">
    <source>
        <dbReference type="PROSITE-ProRule" id="PRU00221"/>
    </source>
</evidence>
<dbReference type="GO" id="GO:0005774">
    <property type="term" value="C:vacuolar membrane"/>
    <property type="evidence" value="ECO:0007669"/>
    <property type="project" value="TreeGrafter"/>
</dbReference>
<dbReference type="GO" id="GO:1904263">
    <property type="term" value="P:positive regulation of TORC1 signaling"/>
    <property type="evidence" value="ECO:0007669"/>
    <property type="project" value="TreeGrafter"/>
</dbReference>
<dbReference type="InterPro" id="IPR006575">
    <property type="entry name" value="RWD_dom"/>
</dbReference>
<keyword evidence="1 4" id="KW-0853">WD repeat</keyword>
<dbReference type="Pfam" id="PF00400">
    <property type="entry name" value="WD40"/>
    <property type="match status" value="2"/>
</dbReference>
<evidence type="ECO:0000256" key="3">
    <source>
        <dbReference type="ARBA" id="ARBA00038452"/>
    </source>
</evidence>
<dbReference type="GO" id="GO:0034198">
    <property type="term" value="P:cellular response to amino acid starvation"/>
    <property type="evidence" value="ECO:0007669"/>
    <property type="project" value="TreeGrafter"/>
</dbReference>
<evidence type="ECO:0000256" key="2">
    <source>
        <dbReference type="ARBA" id="ARBA00022737"/>
    </source>
</evidence>
<feature type="repeat" description="WD" evidence="4">
    <location>
        <begin position="185"/>
        <end position="227"/>
    </location>
</feature>
<comment type="similarity">
    <text evidence="3">Belongs to the WD repeat WDR59 family.</text>
</comment>
<protein>
    <submittedName>
        <fullName evidence="6">Putative conserved wd40 repeat-containing protein</fullName>
    </submittedName>
</protein>
<dbReference type="InterPro" id="IPR039456">
    <property type="entry name" value="WDR59_mRING-H2-C3H3C2"/>
</dbReference>